<protein>
    <recommendedName>
        <fullName evidence="4">NRDE family protein</fullName>
    </recommendedName>
</protein>
<reference evidence="2 3" key="1">
    <citation type="submission" date="2017-11" db="EMBL/GenBank/DDBJ databases">
        <title>Draft genome sequence of magnetotactic bacterium Magnetospirillum kuznetsovii LBB-42.</title>
        <authorList>
            <person name="Grouzdev D.S."/>
            <person name="Rysina M.S."/>
            <person name="Baslerov R.V."/>
            <person name="Koziaeva V."/>
        </authorList>
    </citation>
    <scope>NUCLEOTIDE SEQUENCE [LARGE SCALE GENOMIC DNA]</scope>
    <source>
        <strain evidence="2 3">LBB-42</strain>
    </source>
</reference>
<dbReference type="Gene3D" id="3.60.60.10">
    <property type="entry name" value="Penicillin V Acylase, Chain A"/>
    <property type="match status" value="1"/>
</dbReference>
<dbReference type="Proteomes" id="UP000251075">
    <property type="component" value="Unassembled WGS sequence"/>
</dbReference>
<feature type="region of interest" description="Disordered" evidence="1">
    <location>
        <begin position="170"/>
        <end position="205"/>
    </location>
</feature>
<comment type="caution">
    <text evidence="2">The sequence shown here is derived from an EMBL/GenBank/DDBJ whole genome shotgun (WGS) entry which is preliminary data.</text>
</comment>
<sequence length="254" mass="27542">MCTLVLLRRPGETWPLIIAANRDEMAGRPSRPPGRWWDDRPEVVAGMDELAGGSWMGINDTGVMAAILNRMGTLGPQAGKRSRGELVLEALEHADAADAAEALSDLDAGSYRPFNMVIADNRDAYWLRADGNRISRHSIAPGFHMLSALELDDRASSRIDAYMDRFAALAPPRPDPGDSQGGDWSGWARLMADSGRDGNDAEEAPSMCFLRPNGFGTVSSSLIALPAPELAPIRPIWRFAPGRPDQTAYAPVEC</sequence>
<name>A0A364NW43_9PROT</name>
<dbReference type="AlphaFoldDB" id="A0A364NW43"/>
<dbReference type="OrthoDB" id="4380123at2"/>
<gene>
    <name evidence="2" type="ORF">CU669_14105</name>
</gene>
<dbReference type="Pfam" id="PF05742">
    <property type="entry name" value="TANGO2"/>
    <property type="match status" value="1"/>
</dbReference>
<organism evidence="2 3">
    <name type="scientific">Paramagnetospirillum kuznetsovii</name>
    <dbReference type="NCBI Taxonomy" id="2053833"/>
    <lineage>
        <taxon>Bacteria</taxon>
        <taxon>Pseudomonadati</taxon>
        <taxon>Pseudomonadota</taxon>
        <taxon>Alphaproteobacteria</taxon>
        <taxon>Rhodospirillales</taxon>
        <taxon>Magnetospirillaceae</taxon>
        <taxon>Paramagnetospirillum</taxon>
    </lineage>
</organism>
<accession>A0A364NW43</accession>
<dbReference type="EMBL" id="PGTO01000011">
    <property type="protein sequence ID" value="RAU21301.1"/>
    <property type="molecule type" value="Genomic_DNA"/>
</dbReference>
<evidence type="ECO:0000313" key="3">
    <source>
        <dbReference type="Proteomes" id="UP000251075"/>
    </source>
</evidence>
<dbReference type="RefSeq" id="WP_112145790.1">
    <property type="nucleotide sequence ID" value="NZ_PGTO01000011.1"/>
</dbReference>
<keyword evidence="3" id="KW-1185">Reference proteome</keyword>
<evidence type="ECO:0000313" key="2">
    <source>
        <dbReference type="EMBL" id="RAU21301.1"/>
    </source>
</evidence>
<dbReference type="PANTHER" id="PTHR17985:SF8">
    <property type="entry name" value="TRANSPORT AND GOLGI ORGANIZATION PROTEIN 2 HOMOLOG"/>
    <property type="match status" value="1"/>
</dbReference>
<dbReference type="PANTHER" id="PTHR17985">
    <property type="entry name" value="SER/THR-RICH PROTEIN T10 IN DGCR REGION"/>
    <property type="match status" value="1"/>
</dbReference>
<evidence type="ECO:0000256" key="1">
    <source>
        <dbReference type="SAM" id="MobiDB-lite"/>
    </source>
</evidence>
<proteinExistence type="predicted"/>
<dbReference type="InterPro" id="IPR008551">
    <property type="entry name" value="TANGO2"/>
</dbReference>
<evidence type="ECO:0008006" key="4">
    <source>
        <dbReference type="Google" id="ProtNLM"/>
    </source>
</evidence>